<keyword evidence="1" id="KW-1133">Transmembrane helix</keyword>
<feature type="transmembrane region" description="Helical" evidence="1">
    <location>
        <begin position="78"/>
        <end position="98"/>
    </location>
</feature>
<name>A0A9X2ANN9_9BURK</name>
<dbReference type="AlphaFoldDB" id="A0A9X2ANN9"/>
<dbReference type="GO" id="GO:0016779">
    <property type="term" value="F:nucleotidyltransferase activity"/>
    <property type="evidence" value="ECO:0007669"/>
    <property type="project" value="UniProtKB-KW"/>
</dbReference>
<reference evidence="2" key="1">
    <citation type="submission" date="2022-03" db="EMBL/GenBank/DDBJ databases">
        <authorList>
            <person name="Woo C.Y."/>
        </authorList>
    </citation>
    <scope>NUCLEOTIDE SEQUENCE</scope>
    <source>
        <strain evidence="2">CYS-02</strain>
    </source>
</reference>
<feature type="transmembrane region" description="Helical" evidence="1">
    <location>
        <begin position="104"/>
        <end position="127"/>
    </location>
</feature>
<evidence type="ECO:0000313" key="2">
    <source>
        <dbReference type="EMBL" id="MCJ0763970.1"/>
    </source>
</evidence>
<keyword evidence="2" id="KW-0548">Nucleotidyltransferase</keyword>
<dbReference type="EMBL" id="JALGBI010000001">
    <property type="protein sequence ID" value="MCJ0763970.1"/>
    <property type="molecule type" value="Genomic_DNA"/>
</dbReference>
<organism evidence="2 3">
    <name type="scientific">Variovorax terrae</name>
    <dbReference type="NCBI Taxonomy" id="2923278"/>
    <lineage>
        <taxon>Bacteria</taxon>
        <taxon>Pseudomonadati</taxon>
        <taxon>Pseudomonadota</taxon>
        <taxon>Betaproteobacteria</taxon>
        <taxon>Burkholderiales</taxon>
        <taxon>Comamonadaceae</taxon>
        <taxon>Variovorax</taxon>
    </lineage>
</organism>
<sequence length="132" mass="13704">MPGIDAMRYFIAATLLLTGIIHLLPLSGVAGPERLSALYGIPVAEPNLEILLRHRAVLFGLLGAFLVYAAFCPQYQAIGFVAGLASVVSFVLLAVAVGGYNAPLARVVFADMLALVLLVAGGAALLLSRRGA</sequence>
<feature type="transmembrane region" description="Helical" evidence="1">
    <location>
        <begin position="54"/>
        <end position="71"/>
    </location>
</feature>
<keyword evidence="1" id="KW-0472">Membrane</keyword>
<gene>
    <name evidence="2" type="ORF">MMF98_12210</name>
</gene>
<protein>
    <submittedName>
        <fullName evidence="2">Phosphopantetheine adenylyltransferase</fullName>
    </submittedName>
</protein>
<keyword evidence="1" id="KW-0812">Transmembrane</keyword>
<accession>A0A9X2ANN9</accession>
<keyword evidence="3" id="KW-1185">Reference proteome</keyword>
<proteinExistence type="predicted"/>
<evidence type="ECO:0000313" key="3">
    <source>
        <dbReference type="Proteomes" id="UP001139447"/>
    </source>
</evidence>
<dbReference type="RefSeq" id="WP_243306544.1">
    <property type="nucleotide sequence ID" value="NZ_JALGBI010000001.1"/>
</dbReference>
<evidence type="ECO:0000256" key="1">
    <source>
        <dbReference type="SAM" id="Phobius"/>
    </source>
</evidence>
<keyword evidence="2" id="KW-0808">Transferase</keyword>
<comment type="caution">
    <text evidence="2">The sequence shown here is derived from an EMBL/GenBank/DDBJ whole genome shotgun (WGS) entry which is preliminary data.</text>
</comment>
<dbReference type="Proteomes" id="UP001139447">
    <property type="component" value="Unassembled WGS sequence"/>
</dbReference>